<reference evidence="1 2" key="1">
    <citation type="submission" date="2020-07" db="EMBL/GenBank/DDBJ databases">
        <title>Genomic Encyclopedia of Type Strains, Phase IV (KMG-V): Genome sequencing to study the core and pangenomes of soil and plant-associated prokaryotes.</title>
        <authorList>
            <person name="Whitman W."/>
        </authorList>
    </citation>
    <scope>NUCLEOTIDE SEQUENCE [LARGE SCALE GENOMIC DNA]</scope>
    <source>
        <strain evidence="1 2">M8UP22</strain>
    </source>
</reference>
<name>A0A852VJN4_9BACT</name>
<dbReference type="Proteomes" id="UP000564385">
    <property type="component" value="Unassembled WGS sequence"/>
</dbReference>
<evidence type="ECO:0000313" key="2">
    <source>
        <dbReference type="Proteomes" id="UP000564385"/>
    </source>
</evidence>
<evidence type="ECO:0000313" key="1">
    <source>
        <dbReference type="EMBL" id="NYF91389.1"/>
    </source>
</evidence>
<gene>
    <name evidence="1" type="ORF">HDF08_003491</name>
</gene>
<protein>
    <submittedName>
        <fullName evidence="1">Uncharacterized protein</fullName>
    </submittedName>
</protein>
<dbReference type="EMBL" id="JACCCU010000002">
    <property type="protein sequence ID" value="NYF91389.1"/>
    <property type="molecule type" value="Genomic_DNA"/>
</dbReference>
<dbReference type="AlphaFoldDB" id="A0A852VJN4"/>
<accession>A0A852VJN4</accession>
<comment type="caution">
    <text evidence="1">The sequence shown here is derived from an EMBL/GenBank/DDBJ whole genome shotgun (WGS) entry which is preliminary data.</text>
</comment>
<sequence>MRYTKPVVLSYSMASSSVMGSPKATRNPDNIEGGMPAFLSSVGAYEADE</sequence>
<proteinExistence type="predicted"/>
<organism evidence="1 2">
    <name type="scientific">Tunturiibacter lichenicola</name>
    <dbReference type="NCBI Taxonomy" id="2051959"/>
    <lineage>
        <taxon>Bacteria</taxon>
        <taxon>Pseudomonadati</taxon>
        <taxon>Acidobacteriota</taxon>
        <taxon>Terriglobia</taxon>
        <taxon>Terriglobales</taxon>
        <taxon>Acidobacteriaceae</taxon>
        <taxon>Tunturiibacter</taxon>
    </lineage>
</organism>